<keyword evidence="12" id="KW-1185">Reference proteome</keyword>
<feature type="compositionally biased region" description="Polar residues" evidence="8">
    <location>
        <begin position="701"/>
        <end position="714"/>
    </location>
</feature>
<dbReference type="InterPro" id="IPR036915">
    <property type="entry name" value="Cyclin-like_sf"/>
</dbReference>
<evidence type="ECO:0000313" key="12">
    <source>
        <dbReference type="Proteomes" id="UP000708148"/>
    </source>
</evidence>
<accession>A0A8S1JEJ7</accession>
<dbReference type="GO" id="GO:0005667">
    <property type="term" value="C:transcription regulator complex"/>
    <property type="evidence" value="ECO:0007669"/>
    <property type="project" value="TreeGrafter"/>
</dbReference>
<keyword evidence="5" id="KW-0804">Transcription</keyword>
<dbReference type="Gene3D" id="1.10.472.10">
    <property type="entry name" value="Cyclin-like"/>
    <property type="match status" value="2"/>
</dbReference>
<dbReference type="GO" id="GO:0006357">
    <property type="term" value="P:regulation of transcription by RNA polymerase II"/>
    <property type="evidence" value="ECO:0007669"/>
    <property type="project" value="InterPro"/>
</dbReference>
<dbReference type="InterPro" id="IPR028309">
    <property type="entry name" value="RB_fam"/>
</dbReference>
<feature type="region of interest" description="Disordered" evidence="8">
    <location>
        <begin position="697"/>
        <end position="735"/>
    </location>
</feature>
<organism evidence="11 12">
    <name type="scientific">Ostreobium quekettii</name>
    <dbReference type="NCBI Taxonomy" id="121088"/>
    <lineage>
        <taxon>Eukaryota</taxon>
        <taxon>Viridiplantae</taxon>
        <taxon>Chlorophyta</taxon>
        <taxon>core chlorophytes</taxon>
        <taxon>Ulvophyceae</taxon>
        <taxon>TCBD clade</taxon>
        <taxon>Bryopsidales</taxon>
        <taxon>Ostreobineae</taxon>
        <taxon>Ostreobiaceae</taxon>
        <taxon>Ostreobium</taxon>
    </lineage>
</organism>
<dbReference type="SUPFAM" id="SSF47954">
    <property type="entry name" value="Cyclin-like"/>
    <property type="match status" value="2"/>
</dbReference>
<comment type="similarity">
    <text evidence="2">Belongs to the retinoblastoma protein (RB) family.</text>
</comment>
<evidence type="ECO:0000313" key="11">
    <source>
        <dbReference type="EMBL" id="CAD7704720.1"/>
    </source>
</evidence>
<evidence type="ECO:0000256" key="6">
    <source>
        <dbReference type="ARBA" id="ARBA00023242"/>
    </source>
</evidence>
<dbReference type="Proteomes" id="UP000708148">
    <property type="component" value="Unassembled WGS sequence"/>
</dbReference>
<proteinExistence type="inferred from homology"/>
<dbReference type="GO" id="GO:2000134">
    <property type="term" value="P:negative regulation of G1/S transition of mitotic cell cycle"/>
    <property type="evidence" value="ECO:0007669"/>
    <property type="project" value="TreeGrafter"/>
</dbReference>
<dbReference type="PANTHER" id="PTHR13742:SF17">
    <property type="entry name" value="RE32990P-RELATED"/>
    <property type="match status" value="1"/>
</dbReference>
<dbReference type="GO" id="GO:0000977">
    <property type="term" value="F:RNA polymerase II transcription regulatory region sequence-specific DNA binding"/>
    <property type="evidence" value="ECO:0007669"/>
    <property type="project" value="TreeGrafter"/>
</dbReference>
<dbReference type="AlphaFoldDB" id="A0A8S1JEJ7"/>
<feature type="compositionally biased region" description="Pro residues" evidence="8">
    <location>
        <begin position="644"/>
        <end position="654"/>
    </location>
</feature>
<evidence type="ECO:0000256" key="2">
    <source>
        <dbReference type="ARBA" id="ARBA00009475"/>
    </source>
</evidence>
<feature type="domain" description="Retinoblastoma-associated protein A-box" evidence="10">
    <location>
        <begin position="433"/>
        <end position="627"/>
    </location>
</feature>
<dbReference type="SMART" id="SM01368">
    <property type="entry name" value="RB_A"/>
    <property type="match status" value="1"/>
</dbReference>
<feature type="compositionally biased region" description="Basic and acidic residues" evidence="8">
    <location>
        <begin position="960"/>
        <end position="981"/>
    </location>
</feature>
<feature type="region of interest" description="Disordered" evidence="8">
    <location>
        <begin position="633"/>
        <end position="664"/>
    </location>
</feature>
<comment type="caution">
    <text evidence="11">The sequence shown here is derived from an EMBL/GenBank/DDBJ whole genome shotgun (WGS) entry which is preliminary data.</text>
</comment>
<feature type="region of interest" description="Disordered" evidence="8">
    <location>
        <begin position="884"/>
        <end position="906"/>
    </location>
</feature>
<comment type="subcellular location">
    <subcellularLocation>
        <location evidence="1">Nucleus</location>
    </subcellularLocation>
</comment>
<keyword evidence="6" id="KW-0539">Nucleus</keyword>
<protein>
    <submittedName>
        <fullName evidence="11">Uncharacterized protein</fullName>
    </submittedName>
</protein>
<dbReference type="GO" id="GO:0000785">
    <property type="term" value="C:chromatin"/>
    <property type="evidence" value="ECO:0007669"/>
    <property type="project" value="TreeGrafter"/>
</dbReference>
<keyword evidence="7" id="KW-0131">Cell cycle</keyword>
<evidence type="ECO:0000256" key="3">
    <source>
        <dbReference type="ARBA" id="ARBA00022491"/>
    </source>
</evidence>
<keyword evidence="3" id="KW-0678">Repressor</keyword>
<dbReference type="GO" id="GO:0030154">
    <property type="term" value="P:cell differentiation"/>
    <property type="evidence" value="ECO:0007669"/>
    <property type="project" value="TreeGrafter"/>
</dbReference>
<name>A0A8S1JEJ7_9CHLO</name>
<evidence type="ECO:0000259" key="9">
    <source>
        <dbReference type="SMART" id="SM01367"/>
    </source>
</evidence>
<evidence type="ECO:0000256" key="4">
    <source>
        <dbReference type="ARBA" id="ARBA00023015"/>
    </source>
</evidence>
<feature type="region of interest" description="Disordered" evidence="8">
    <location>
        <begin position="1023"/>
        <end position="1076"/>
    </location>
</feature>
<dbReference type="InterPro" id="IPR002720">
    <property type="entry name" value="RB_A"/>
</dbReference>
<reference evidence="11" key="1">
    <citation type="submission" date="2020-12" db="EMBL/GenBank/DDBJ databases">
        <authorList>
            <person name="Iha C."/>
        </authorList>
    </citation>
    <scope>NUCLEOTIDE SEQUENCE</scope>
</reference>
<dbReference type="Gene3D" id="1.10.472.140">
    <property type="match status" value="1"/>
</dbReference>
<dbReference type="EMBL" id="CAJHUC010002945">
    <property type="protein sequence ID" value="CAD7704720.1"/>
    <property type="molecule type" value="Genomic_DNA"/>
</dbReference>
<dbReference type="Pfam" id="PF01857">
    <property type="entry name" value="RB_B"/>
    <property type="match status" value="1"/>
</dbReference>
<dbReference type="Pfam" id="PF01858">
    <property type="entry name" value="RB_A"/>
    <property type="match status" value="1"/>
</dbReference>
<feature type="compositionally biased region" description="Acidic residues" evidence="8">
    <location>
        <begin position="1032"/>
        <end position="1056"/>
    </location>
</feature>
<evidence type="ECO:0000256" key="5">
    <source>
        <dbReference type="ARBA" id="ARBA00023163"/>
    </source>
</evidence>
<sequence>MATPPFAEHVPEAGGAEGPAPPGPGRAPLPDALDAGTLEGLDLSEEATGIAHRIYGELLPLLRAEQESDLSSQGSDDDRFANIWRACVLFIAKSLAAHQAQGSGARNGGLPLTKILRATGAKLFDFFKELPAVVVKLRPRLTGIFGEDKSLEQTLSVKQWQMSIVFLTVIAKKYKELYAKVFSVNPELDGDLSSMPSFQFGWLLVLHAKARLLPRLFPDLLNCYHRLICVVNFLMINTPRSKWNKEPNSPINIQLSQQQGPFNTLRALAGISMMKDVDEIDKIEVAMKEVDELIEGLLDSCPGVCDSKRDVYPDSASLVPSCQYYEGLLEMGPLFNDCLALLNVKYEELYESVGEIDEREFIVEGFLPKPGSQALAQTSPISLMPSAQFQVPLSPFRPTGQMAAILQSPNPIRASPMPPLGLGLAGPRIPPPTPMSQTITSTQWLNEFVDNNNGKPSDRLLSYFKTCSRDVGPDIERRVWELAAKVFGDAGAAATAVPQQGWTGHGECSVLAVKVYYKVLEALLVAEEQRTHKKNFTSLLTSESFHQCLLACSAEIVVDTRQMSSHAFPEVLKRLGLKAFDFSKVIELFVKNTPNLPKHLKRHLFEVEEQIIECLAWEPGSSIYNLIRGAVANESPSTSGSQPPETPQTPPNPHPRGAIPSGSYVHPFPPSSVPSLSLSPNSAFKIFTSPLRSVRGESANPAESVSSQLQASTSPLPRRLGGPGHGPPPARPNPARTVLGDFFRKVLKLSALRLMDLRQHLCFDPLSANDVLHQVFNAIQFALYECTELFYNRHLDQILLSSLYGVCKVNQLEHVPFREIIHQYKRQPHAKPEVYKTVILQQSEPDFKVERTGDIIEFYNQVLVPALRNHLLATVNAGRDATAVNGTGTPVRRGAAVPGARSVVHSREEWPMPAHPMTPLGGREAGMVPASNGQVDAGSVGSMGQGAQPARVAGGGGGGKRLEGKDSGRHVGGDGGVKFEPEDFASGPLTPATSRDLQMPDAVGLAPTTAMVAESMNDVTVPSLKKLRMSESMEEFPDDSEDSDGAPADGDDDYQTEETGLRNDNDEDADGESMTE</sequence>
<evidence type="ECO:0000256" key="8">
    <source>
        <dbReference type="SAM" id="MobiDB-lite"/>
    </source>
</evidence>
<dbReference type="OrthoDB" id="844594at2759"/>
<dbReference type="InterPro" id="IPR024599">
    <property type="entry name" value="RB_N"/>
</dbReference>
<feature type="domain" description="Retinoblastoma-associated protein N-terminal" evidence="9">
    <location>
        <begin position="95"/>
        <end position="237"/>
    </location>
</feature>
<evidence type="ECO:0000256" key="7">
    <source>
        <dbReference type="ARBA" id="ARBA00023306"/>
    </source>
</evidence>
<feature type="compositionally biased region" description="Acidic residues" evidence="8">
    <location>
        <begin position="1065"/>
        <end position="1076"/>
    </location>
</feature>
<feature type="region of interest" description="Disordered" evidence="8">
    <location>
        <begin position="1"/>
        <end position="34"/>
    </location>
</feature>
<dbReference type="Pfam" id="PF11934">
    <property type="entry name" value="DUF3452"/>
    <property type="match status" value="1"/>
</dbReference>
<evidence type="ECO:0000259" key="10">
    <source>
        <dbReference type="SMART" id="SM01368"/>
    </source>
</evidence>
<dbReference type="SMART" id="SM01367">
    <property type="entry name" value="DUF3452"/>
    <property type="match status" value="1"/>
</dbReference>
<feature type="region of interest" description="Disordered" evidence="8">
    <location>
        <begin position="938"/>
        <end position="998"/>
    </location>
</feature>
<dbReference type="GO" id="GO:0005634">
    <property type="term" value="C:nucleus"/>
    <property type="evidence" value="ECO:0007669"/>
    <property type="project" value="UniProtKB-SubCell"/>
</dbReference>
<keyword evidence="4" id="KW-0805">Transcription regulation</keyword>
<dbReference type="PANTHER" id="PTHR13742">
    <property type="entry name" value="RETINOBLASTOMA-ASSOCIATED PROTEIN RB -RELATED"/>
    <property type="match status" value="1"/>
</dbReference>
<gene>
    <name evidence="11" type="ORF">OSTQU699_LOCUS10075</name>
</gene>
<evidence type="ECO:0000256" key="1">
    <source>
        <dbReference type="ARBA" id="ARBA00004123"/>
    </source>
</evidence>
<dbReference type="InterPro" id="IPR002719">
    <property type="entry name" value="RB_B"/>
</dbReference>